<accession>A8ZX40</accession>
<organism evidence="2 3">
    <name type="scientific">Desulfosudis oleivorans (strain DSM 6200 / JCM 39069 / Hxd3)</name>
    <name type="common">Desulfococcus oleovorans</name>
    <dbReference type="NCBI Taxonomy" id="96561"/>
    <lineage>
        <taxon>Bacteria</taxon>
        <taxon>Pseudomonadati</taxon>
        <taxon>Thermodesulfobacteriota</taxon>
        <taxon>Desulfobacteria</taxon>
        <taxon>Desulfobacterales</taxon>
        <taxon>Desulfosudaceae</taxon>
        <taxon>Desulfosudis</taxon>
    </lineage>
</organism>
<gene>
    <name evidence="2" type="ordered locus">Dole_1089</name>
</gene>
<protein>
    <submittedName>
        <fullName evidence="2">Uncharacterized protein</fullName>
    </submittedName>
</protein>
<dbReference type="STRING" id="96561.Dole_1089"/>
<keyword evidence="3" id="KW-1185">Reference proteome</keyword>
<keyword evidence="1" id="KW-0812">Transmembrane</keyword>
<sequence length="169" mass="18699">MNMEIDSQGTCRQCGNPVETGRTYCAQCMVEQVEKNIPEPSAPLPRPPEEQKARKGRLLRLLILLACLAIIGFRIPALFAAFAPGQPLRQGTHQTDTKTDQCIDNLWRLARTLQDRQEPDETIVCPASGRAYVITRSENNITARCPNPGLHGVDQISVNTNSPLPEVKP</sequence>
<keyword evidence="1" id="KW-0472">Membrane</keyword>
<dbReference type="KEGG" id="dol:Dole_1089"/>
<dbReference type="OrthoDB" id="10007760at2"/>
<proteinExistence type="predicted"/>
<dbReference type="EMBL" id="CP000859">
    <property type="protein sequence ID" value="ABW66896.1"/>
    <property type="molecule type" value="Genomic_DNA"/>
</dbReference>
<feature type="transmembrane region" description="Helical" evidence="1">
    <location>
        <begin position="61"/>
        <end position="83"/>
    </location>
</feature>
<dbReference type="RefSeq" id="WP_012174514.1">
    <property type="nucleotide sequence ID" value="NC_009943.1"/>
</dbReference>
<evidence type="ECO:0000313" key="3">
    <source>
        <dbReference type="Proteomes" id="UP000008561"/>
    </source>
</evidence>
<keyword evidence="1" id="KW-1133">Transmembrane helix</keyword>
<dbReference type="Proteomes" id="UP000008561">
    <property type="component" value="Chromosome"/>
</dbReference>
<dbReference type="HOGENOM" id="CLU_1575952_0_0_7"/>
<evidence type="ECO:0000256" key="1">
    <source>
        <dbReference type="SAM" id="Phobius"/>
    </source>
</evidence>
<evidence type="ECO:0000313" key="2">
    <source>
        <dbReference type="EMBL" id="ABW66896.1"/>
    </source>
</evidence>
<dbReference type="AlphaFoldDB" id="A8ZX40"/>
<reference evidence="2 3" key="1">
    <citation type="submission" date="2007-10" db="EMBL/GenBank/DDBJ databases">
        <title>Complete sequence of Desulfococcus oleovorans Hxd3.</title>
        <authorList>
            <consortium name="US DOE Joint Genome Institute"/>
            <person name="Copeland A."/>
            <person name="Lucas S."/>
            <person name="Lapidus A."/>
            <person name="Barry K."/>
            <person name="Glavina del Rio T."/>
            <person name="Dalin E."/>
            <person name="Tice H."/>
            <person name="Pitluck S."/>
            <person name="Kiss H."/>
            <person name="Brettin T."/>
            <person name="Bruce D."/>
            <person name="Detter J.C."/>
            <person name="Han C."/>
            <person name="Schmutz J."/>
            <person name="Larimer F."/>
            <person name="Land M."/>
            <person name="Hauser L."/>
            <person name="Kyrpides N."/>
            <person name="Kim E."/>
            <person name="Wawrik B."/>
            <person name="Richardson P."/>
        </authorList>
    </citation>
    <scope>NUCLEOTIDE SEQUENCE [LARGE SCALE GENOMIC DNA]</scope>
    <source>
        <strain evidence="3">DSM 6200 / JCM 39069 / Hxd3</strain>
    </source>
</reference>
<name>A8ZX40_DESOH</name>